<dbReference type="AlphaFoldDB" id="A0A1G4JR53"/>
<comment type="function">
    <text evidence="6">Decapping enzyme for NAD-capped RNAs: specifically hydrolyzes the nicotinamide adenine dinucleotide (NAD) cap from a subset of RNAs by removing the entire NAD moiety from the 5'-end of an NAD-capped RNA.</text>
</comment>
<comment type="catalytic activity">
    <reaction evidence="5">
        <text>a 5'-end NAD(+)-phospho-ribonucleoside in mRNA + H2O = a 5'-end phospho-ribonucleoside in mRNA + NAD(+) + H(+)</text>
        <dbReference type="Rhea" id="RHEA:60880"/>
        <dbReference type="Rhea" id="RHEA-COMP:15692"/>
        <dbReference type="Rhea" id="RHEA-COMP:15698"/>
        <dbReference type="ChEBI" id="CHEBI:15377"/>
        <dbReference type="ChEBI" id="CHEBI:15378"/>
        <dbReference type="ChEBI" id="CHEBI:57540"/>
        <dbReference type="ChEBI" id="CHEBI:138282"/>
        <dbReference type="ChEBI" id="CHEBI:144029"/>
    </reaction>
    <physiologicalReaction direction="left-to-right" evidence="5">
        <dbReference type="Rhea" id="RHEA:60881"/>
    </physiologicalReaction>
</comment>
<evidence type="ECO:0000256" key="4">
    <source>
        <dbReference type="ARBA" id="ARBA00044676"/>
    </source>
</evidence>
<evidence type="ECO:0000313" key="8">
    <source>
        <dbReference type="EMBL" id="SCU93297.1"/>
    </source>
</evidence>
<dbReference type="STRING" id="1230905.A0A1G4JR53"/>
<evidence type="ECO:0000256" key="5">
    <source>
        <dbReference type="ARBA" id="ARBA00048124"/>
    </source>
</evidence>
<keyword evidence="6" id="KW-0378">Hydrolase</keyword>
<proteinExistence type="inferred from homology"/>
<dbReference type="InterPro" id="IPR039039">
    <property type="entry name" value="RAI1-like_fam"/>
</dbReference>
<dbReference type="GO" id="GO:0034353">
    <property type="term" value="F:mRNA 5'-diphosphatase activity"/>
    <property type="evidence" value="ECO:0007669"/>
    <property type="project" value="TreeGrafter"/>
</dbReference>
<protein>
    <recommendedName>
        <fullName evidence="6">Decapping nuclease</fullName>
        <ecNumber evidence="6">3.6.1.-</ecNumber>
    </recommendedName>
</protein>
<dbReference type="EMBL" id="LT598465">
    <property type="protein sequence ID" value="SCU93297.1"/>
    <property type="molecule type" value="Genomic_DNA"/>
</dbReference>
<evidence type="ECO:0000259" key="7">
    <source>
        <dbReference type="Pfam" id="PF08652"/>
    </source>
</evidence>
<dbReference type="GO" id="GO:0000166">
    <property type="term" value="F:nucleotide binding"/>
    <property type="evidence" value="ECO:0007669"/>
    <property type="project" value="UniProtKB-KW"/>
</dbReference>
<dbReference type="GO" id="GO:0005634">
    <property type="term" value="C:nucleus"/>
    <property type="evidence" value="ECO:0007669"/>
    <property type="project" value="UniProtKB-SubCell"/>
</dbReference>
<evidence type="ECO:0000256" key="2">
    <source>
        <dbReference type="ARBA" id="ARBA00006562"/>
    </source>
</evidence>
<keyword evidence="9" id="KW-1185">Reference proteome</keyword>
<evidence type="ECO:0000256" key="1">
    <source>
        <dbReference type="ARBA" id="ARBA00001968"/>
    </source>
</evidence>
<evidence type="ECO:0000313" key="9">
    <source>
        <dbReference type="Proteomes" id="UP000191024"/>
    </source>
</evidence>
<organism evidence="8 9">
    <name type="scientific">Lachancea mirantina</name>
    <dbReference type="NCBI Taxonomy" id="1230905"/>
    <lineage>
        <taxon>Eukaryota</taxon>
        <taxon>Fungi</taxon>
        <taxon>Dikarya</taxon>
        <taxon>Ascomycota</taxon>
        <taxon>Saccharomycotina</taxon>
        <taxon>Saccharomycetes</taxon>
        <taxon>Saccharomycetales</taxon>
        <taxon>Saccharomycetaceae</taxon>
        <taxon>Lachancea</taxon>
    </lineage>
</organism>
<comment type="catalytic activity">
    <reaction evidence="4">
        <text>a 5'-end (N(7)-methyl 5'-triphosphoguanosine)-ribonucleoside-ribonucleotide in mRNA + H2O = a (N(7)-methyl 5'-triphosphoguanosine)-nucleoside + a 5'-end phospho-ribonucleoside in mRNA + H(+)</text>
        <dbReference type="Rhea" id="RHEA:66928"/>
        <dbReference type="Rhea" id="RHEA-COMP:15692"/>
        <dbReference type="Rhea" id="RHEA-COMP:17313"/>
        <dbReference type="ChEBI" id="CHEBI:15377"/>
        <dbReference type="ChEBI" id="CHEBI:15378"/>
        <dbReference type="ChEBI" id="CHEBI:138282"/>
        <dbReference type="ChEBI" id="CHEBI:172876"/>
        <dbReference type="ChEBI" id="CHEBI:172877"/>
    </reaction>
    <physiologicalReaction direction="left-to-right" evidence="4">
        <dbReference type="Rhea" id="RHEA:66929"/>
    </physiologicalReaction>
</comment>
<dbReference type="GO" id="GO:0046872">
    <property type="term" value="F:metal ion binding"/>
    <property type="evidence" value="ECO:0007669"/>
    <property type="project" value="UniProtKB-KW"/>
</dbReference>
<evidence type="ECO:0000256" key="6">
    <source>
        <dbReference type="RuleBase" id="RU367113"/>
    </source>
</evidence>
<keyword evidence="3 6" id="KW-0540">Nuclease</keyword>
<dbReference type="GO" id="GO:0005829">
    <property type="term" value="C:cytosol"/>
    <property type="evidence" value="ECO:0007669"/>
    <property type="project" value="TreeGrafter"/>
</dbReference>
<dbReference type="PANTHER" id="PTHR12395:SF25">
    <property type="entry name" value="DECAPPING AND EXORIBONUCLEASE PROTEIN 1"/>
    <property type="match status" value="1"/>
</dbReference>
<name>A0A1G4JR53_9SACH</name>
<dbReference type="Pfam" id="PF08652">
    <property type="entry name" value="RAI1"/>
    <property type="match status" value="1"/>
</dbReference>
<dbReference type="Proteomes" id="UP000191024">
    <property type="component" value="Chromosome E"/>
</dbReference>
<gene>
    <name evidence="8" type="ORF">LAMI_0E13872G</name>
</gene>
<reference evidence="8 9" key="1">
    <citation type="submission" date="2016-03" db="EMBL/GenBank/DDBJ databases">
        <authorList>
            <person name="Devillers H."/>
        </authorList>
    </citation>
    <scope>NUCLEOTIDE SEQUENCE [LARGE SCALE GENOMIC DNA]</scope>
    <source>
        <strain evidence="8">CBS 11717</strain>
    </source>
</reference>
<keyword evidence="6" id="KW-0479">Metal-binding</keyword>
<sequence length="391" mass="45492">MHPDELLDKFERLNVTKDPESLQNIYVDCKKFAHVKIQSFPTSPFQFFDKCEEVGTLTKWLKDGTWVLNSTDGWPLLRENVCKFMQDGDKRRIRSYIGHDMASGFASYVPLPPGELEDMTGAFEFIKQWEHKNGKRYPDDCGMAIVCARHHLISLAMAPFGDEDVNFIAVAGEGYLFLWPDKQYVKKDLGIRSPSATVRKICYAGFELENLLTRSATDLGESRFYSLVEGRLNENVRFLFKAEMDSCDSKGRYTEIKSSTSFRRNNLQHRRKLLRIWIQTSLIPETNILVGFRDPQCNQLTALKCYSRLEIYKKFNSNDLPVSRNHYNFNANISVQWFRHLMHHISKLESLRSKPSEGPKAFKFKLTKDCRLFLRQLPIVPQGMWPKELFS</sequence>
<dbReference type="GO" id="GO:0000956">
    <property type="term" value="P:nuclear-transcribed mRNA catabolic process"/>
    <property type="evidence" value="ECO:0007669"/>
    <property type="project" value="TreeGrafter"/>
</dbReference>
<dbReference type="OrthoDB" id="5853397at2759"/>
<dbReference type="GO" id="GO:0003723">
    <property type="term" value="F:RNA binding"/>
    <property type="evidence" value="ECO:0007669"/>
    <property type="project" value="UniProtKB-KW"/>
</dbReference>
<dbReference type="EC" id="3.6.1.-" evidence="6"/>
<keyword evidence="6" id="KW-0694">RNA-binding</keyword>
<comment type="similarity">
    <text evidence="2 6">Belongs to the DXO/Dom3Z family.</text>
</comment>
<keyword evidence="6" id="KW-0539">Nucleus</keyword>
<comment type="subcellular location">
    <subcellularLocation>
        <location evidence="6">Nucleus</location>
    </subcellularLocation>
</comment>
<dbReference type="GO" id="GO:0110155">
    <property type="term" value="P:NAD-cap decapping"/>
    <property type="evidence" value="ECO:0007669"/>
    <property type="project" value="TreeGrafter"/>
</dbReference>
<keyword evidence="6" id="KW-0547">Nucleotide-binding</keyword>
<dbReference type="PANTHER" id="PTHR12395">
    <property type="entry name" value="DOM-3 RELATED"/>
    <property type="match status" value="1"/>
</dbReference>
<dbReference type="InterPro" id="IPR013961">
    <property type="entry name" value="RAI1"/>
</dbReference>
<evidence type="ECO:0000256" key="3">
    <source>
        <dbReference type="ARBA" id="ARBA00022722"/>
    </source>
</evidence>
<accession>A0A1G4JR53</accession>
<comment type="cofactor">
    <cofactor evidence="1 6">
        <name>a divalent metal cation</name>
        <dbReference type="ChEBI" id="CHEBI:60240"/>
    </cofactor>
</comment>
<dbReference type="GO" id="GO:0004518">
    <property type="term" value="F:nuclease activity"/>
    <property type="evidence" value="ECO:0007669"/>
    <property type="project" value="UniProtKB-KW"/>
</dbReference>
<feature type="domain" description="RAI1-like" evidence="7">
    <location>
        <begin position="95"/>
        <end position="368"/>
    </location>
</feature>